<evidence type="ECO:0000313" key="3">
    <source>
        <dbReference type="Proteomes" id="UP000887013"/>
    </source>
</evidence>
<proteinExistence type="predicted"/>
<dbReference type="Proteomes" id="UP000887013">
    <property type="component" value="Unassembled WGS sequence"/>
</dbReference>
<gene>
    <name evidence="2" type="ORF">NPIL_180951</name>
</gene>
<comment type="caution">
    <text evidence="2">The sequence shown here is derived from an EMBL/GenBank/DDBJ whole genome shotgun (WGS) entry which is preliminary data.</text>
</comment>
<accession>A0A8X6TBX6</accession>
<protein>
    <submittedName>
        <fullName evidence="2">Uncharacterized protein</fullName>
    </submittedName>
</protein>
<feature type="region of interest" description="Disordered" evidence="1">
    <location>
        <begin position="1"/>
        <end position="36"/>
    </location>
</feature>
<feature type="compositionally biased region" description="Polar residues" evidence="1">
    <location>
        <begin position="23"/>
        <end position="34"/>
    </location>
</feature>
<dbReference type="EMBL" id="BMAW01004887">
    <property type="protein sequence ID" value="GFS91449.1"/>
    <property type="molecule type" value="Genomic_DNA"/>
</dbReference>
<sequence length="128" mass="14400">MGNKSGSLSIGLPQGFNIKKKSSNTNATLKQLSTPRKGKSIRNWDYMIVLLVRPSSQHSEERASLLQLVNDSKGSVSKEKGLVSRRAEFRITKIAGYPSPQNDGEERRWSTCDLDRVLWLLERKCHAS</sequence>
<evidence type="ECO:0000256" key="1">
    <source>
        <dbReference type="SAM" id="MobiDB-lite"/>
    </source>
</evidence>
<keyword evidence="3" id="KW-1185">Reference proteome</keyword>
<evidence type="ECO:0000313" key="2">
    <source>
        <dbReference type="EMBL" id="GFS91449.1"/>
    </source>
</evidence>
<name>A0A8X6TBX6_NEPPI</name>
<organism evidence="2 3">
    <name type="scientific">Nephila pilipes</name>
    <name type="common">Giant wood spider</name>
    <name type="synonym">Nephila maculata</name>
    <dbReference type="NCBI Taxonomy" id="299642"/>
    <lineage>
        <taxon>Eukaryota</taxon>
        <taxon>Metazoa</taxon>
        <taxon>Ecdysozoa</taxon>
        <taxon>Arthropoda</taxon>
        <taxon>Chelicerata</taxon>
        <taxon>Arachnida</taxon>
        <taxon>Araneae</taxon>
        <taxon>Araneomorphae</taxon>
        <taxon>Entelegynae</taxon>
        <taxon>Araneoidea</taxon>
        <taxon>Nephilidae</taxon>
        <taxon>Nephila</taxon>
    </lineage>
</organism>
<dbReference type="OrthoDB" id="10588539at2759"/>
<dbReference type="AlphaFoldDB" id="A0A8X6TBX6"/>
<reference evidence="2" key="1">
    <citation type="submission" date="2020-08" db="EMBL/GenBank/DDBJ databases">
        <title>Multicomponent nature underlies the extraordinary mechanical properties of spider dragline silk.</title>
        <authorList>
            <person name="Kono N."/>
            <person name="Nakamura H."/>
            <person name="Mori M."/>
            <person name="Yoshida Y."/>
            <person name="Ohtoshi R."/>
            <person name="Malay A.D."/>
            <person name="Moran D.A.P."/>
            <person name="Tomita M."/>
            <person name="Numata K."/>
            <person name="Arakawa K."/>
        </authorList>
    </citation>
    <scope>NUCLEOTIDE SEQUENCE</scope>
</reference>